<evidence type="ECO:0000313" key="3">
    <source>
        <dbReference type="Proteomes" id="UP000765509"/>
    </source>
</evidence>
<feature type="region of interest" description="Disordered" evidence="1">
    <location>
        <begin position="147"/>
        <end position="170"/>
    </location>
</feature>
<keyword evidence="3" id="KW-1185">Reference proteome</keyword>
<feature type="compositionally biased region" description="Basic and acidic residues" evidence="1">
    <location>
        <begin position="193"/>
        <end position="215"/>
    </location>
</feature>
<protein>
    <submittedName>
        <fullName evidence="2">Uncharacterized protein</fullName>
    </submittedName>
</protein>
<feature type="region of interest" description="Disordered" evidence="1">
    <location>
        <begin position="192"/>
        <end position="226"/>
    </location>
</feature>
<dbReference type="Proteomes" id="UP000765509">
    <property type="component" value="Unassembled WGS sequence"/>
</dbReference>
<feature type="compositionally biased region" description="Acidic residues" evidence="1">
    <location>
        <begin position="216"/>
        <end position="226"/>
    </location>
</feature>
<gene>
    <name evidence="2" type="ORF">O181_102373</name>
</gene>
<dbReference type="EMBL" id="AVOT02072941">
    <property type="protein sequence ID" value="MBW0562658.1"/>
    <property type="molecule type" value="Genomic_DNA"/>
</dbReference>
<evidence type="ECO:0000256" key="1">
    <source>
        <dbReference type="SAM" id="MobiDB-lite"/>
    </source>
</evidence>
<dbReference type="AlphaFoldDB" id="A0A9Q3JG84"/>
<reference evidence="2" key="1">
    <citation type="submission" date="2021-03" db="EMBL/GenBank/DDBJ databases">
        <title>Draft genome sequence of rust myrtle Austropuccinia psidii MF-1, a brazilian biotype.</title>
        <authorList>
            <person name="Quecine M.C."/>
            <person name="Pachon D.M.R."/>
            <person name="Bonatelli M.L."/>
            <person name="Correr F.H."/>
            <person name="Franceschini L.M."/>
            <person name="Leite T.F."/>
            <person name="Margarido G.R.A."/>
            <person name="Almeida C.A."/>
            <person name="Ferrarezi J.A."/>
            <person name="Labate C.A."/>
        </authorList>
    </citation>
    <scope>NUCLEOTIDE SEQUENCE</scope>
    <source>
        <strain evidence="2">MF-1</strain>
    </source>
</reference>
<name>A0A9Q3JG84_9BASI</name>
<comment type="caution">
    <text evidence="2">The sequence shown here is derived from an EMBL/GenBank/DDBJ whole genome shotgun (WGS) entry which is preliminary data.</text>
</comment>
<accession>A0A9Q3JG84</accession>
<sequence length="433" mass="50613">MFKEDFKIPHEYISARLHSLFTKSAKKWYYKMRQDHGKILLPLWKEQIISKWENDSWRFKMENSFEEAIITIKRDRPMSWFLKQKDRLTSLHPDMCETMLHRKILRKCGGDLEYAIRSRFIKPCSTEDYINAMEDITTRTKIGRNWYKSPIDNKTSGKPISKPNKPQDRLPLKFHKCGSTSHFSNTCPKKRRINEIEIEKDDTKETNDVHVHESDSEPSEEEELPDELSIENINVSFEVTEVHTHLPQYSDECMDLIHVQDAKMQKTKPARGKGYTAGSSCITNIVINNKEAKIHLYSGAFCTCDGKHYLDKIYTNWQDKIRPIEGINVSSGGQNMHPLGIFATALIFPHPAGSIKLKAEFFSMNNCTSQHFIIGNDYLNIYGIYINNHKDRYFTIGENKRQKFAFPLEKREITFIRKVKNVNKEKFVSNQSI</sequence>
<proteinExistence type="predicted"/>
<evidence type="ECO:0000313" key="2">
    <source>
        <dbReference type="EMBL" id="MBW0562658.1"/>
    </source>
</evidence>
<organism evidence="2 3">
    <name type="scientific">Austropuccinia psidii MF-1</name>
    <dbReference type="NCBI Taxonomy" id="1389203"/>
    <lineage>
        <taxon>Eukaryota</taxon>
        <taxon>Fungi</taxon>
        <taxon>Dikarya</taxon>
        <taxon>Basidiomycota</taxon>
        <taxon>Pucciniomycotina</taxon>
        <taxon>Pucciniomycetes</taxon>
        <taxon>Pucciniales</taxon>
        <taxon>Sphaerophragmiaceae</taxon>
        <taxon>Austropuccinia</taxon>
    </lineage>
</organism>